<dbReference type="EMBL" id="FOWC01000007">
    <property type="protein sequence ID" value="SFP83394.1"/>
    <property type="molecule type" value="Genomic_DNA"/>
</dbReference>
<evidence type="ECO:0000313" key="3">
    <source>
        <dbReference type="Proteomes" id="UP000199137"/>
    </source>
</evidence>
<dbReference type="Proteomes" id="UP000199137">
    <property type="component" value="Unassembled WGS sequence"/>
</dbReference>
<keyword evidence="1" id="KW-0472">Membrane</keyword>
<dbReference type="AlphaFoldDB" id="A0A1I5TJZ0"/>
<accession>A0A1I5TJZ0</accession>
<evidence type="ECO:0000313" key="2">
    <source>
        <dbReference type="EMBL" id="SFP83394.1"/>
    </source>
</evidence>
<sequence>MSSSEEGQERPRNAWTKTGRFVFESFAWLGIGMGGIVLPPEDCLLRTDRERKTDDRHLPDPRP</sequence>
<name>A0A1I5TJZ0_9PSEU</name>
<feature type="transmembrane region" description="Helical" evidence="1">
    <location>
        <begin position="21"/>
        <end position="38"/>
    </location>
</feature>
<dbReference type="RefSeq" id="WP_093574903.1">
    <property type="nucleotide sequence ID" value="NZ_FOWC01000007.1"/>
</dbReference>
<evidence type="ECO:0000256" key="1">
    <source>
        <dbReference type="SAM" id="Phobius"/>
    </source>
</evidence>
<dbReference type="STRING" id="112413.SAMN05421854_107136"/>
<reference evidence="2 3" key="1">
    <citation type="submission" date="2016-10" db="EMBL/GenBank/DDBJ databases">
        <authorList>
            <person name="de Groot N.N."/>
        </authorList>
    </citation>
    <scope>NUCLEOTIDE SEQUENCE [LARGE SCALE GENOMIC DNA]</scope>
    <source>
        <strain evidence="2 3">DSM 44637</strain>
    </source>
</reference>
<protein>
    <submittedName>
        <fullName evidence="2">Uncharacterized protein</fullName>
    </submittedName>
</protein>
<proteinExistence type="predicted"/>
<keyword evidence="1" id="KW-0812">Transmembrane</keyword>
<gene>
    <name evidence="2" type="ORF">SAMN05421854_107136</name>
</gene>
<keyword evidence="1" id="KW-1133">Transmembrane helix</keyword>
<organism evidence="2 3">
    <name type="scientific">Amycolatopsis rubida</name>
    <dbReference type="NCBI Taxonomy" id="112413"/>
    <lineage>
        <taxon>Bacteria</taxon>
        <taxon>Bacillati</taxon>
        <taxon>Actinomycetota</taxon>
        <taxon>Actinomycetes</taxon>
        <taxon>Pseudonocardiales</taxon>
        <taxon>Pseudonocardiaceae</taxon>
        <taxon>Amycolatopsis</taxon>
    </lineage>
</organism>